<feature type="domain" description="BED-type" evidence="5">
    <location>
        <begin position="65"/>
        <end position="120"/>
    </location>
</feature>
<sequence length="166" mass="19005">ISMDNNFFNYSFDNISNISKSFDSIESFEIPNIINDSFNTIARMSDNSNTASQTPTLDIIDESSNTSKSIWDYFNKVKENNKVIAKCKHCKNAKYSITNSATTNLWGHLKRMHNSLLGVSTSQSTLDKFSTKHIENKNISNEKLKYFKSWASNKEDEVYFNVAKDL</sequence>
<evidence type="ECO:0000256" key="2">
    <source>
        <dbReference type="ARBA" id="ARBA00022771"/>
    </source>
</evidence>
<comment type="caution">
    <text evidence="6">The sequence shown here is derived from an EMBL/GenBank/DDBJ whole genome shotgun (WGS) entry which is preliminary data.</text>
</comment>
<gene>
    <name evidence="6" type="ORF">GMARGA_LOCUS14030</name>
</gene>
<dbReference type="Proteomes" id="UP000789901">
    <property type="component" value="Unassembled WGS sequence"/>
</dbReference>
<dbReference type="SUPFAM" id="SSF57667">
    <property type="entry name" value="beta-beta-alpha zinc fingers"/>
    <property type="match status" value="1"/>
</dbReference>
<protein>
    <submittedName>
        <fullName evidence="6">39536_t:CDS:1</fullName>
    </submittedName>
</protein>
<evidence type="ECO:0000259" key="5">
    <source>
        <dbReference type="PROSITE" id="PS50808"/>
    </source>
</evidence>
<evidence type="ECO:0000256" key="1">
    <source>
        <dbReference type="ARBA" id="ARBA00022723"/>
    </source>
</evidence>
<evidence type="ECO:0000313" key="6">
    <source>
        <dbReference type="EMBL" id="CAG8727105.1"/>
    </source>
</evidence>
<dbReference type="Pfam" id="PF02892">
    <property type="entry name" value="zf-BED"/>
    <property type="match status" value="1"/>
</dbReference>
<evidence type="ECO:0000256" key="3">
    <source>
        <dbReference type="ARBA" id="ARBA00022833"/>
    </source>
</evidence>
<proteinExistence type="predicted"/>
<dbReference type="SMART" id="SM00614">
    <property type="entry name" value="ZnF_BED"/>
    <property type="match status" value="1"/>
</dbReference>
<dbReference type="InterPro" id="IPR036236">
    <property type="entry name" value="Znf_C2H2_sf"/>
</dbReference>
<organism evidence="6 7">
    <name type="scientific">Gigaspora margarita</name>
    <dbReference type="NCBI Taxonomy" id="4874"/>
    <lineage>
        <taxon>Eukaryota</taxon>
        <taxon>Fungi</taxon>
        <taxon>Fungi incertae sedis</taxon>
        <taxon>Mucoromycota</taxon>
        <taxon>Glomeromycotina</taxon>
        <taxon>Glomeromycetes</taxon>
        <taxon>Diversisporales</taxon>
        <taxon>Gigasporaceae</taxon>
        <taxon>Gigaspora</taxon>
    </lineage>
</organism>
<name>A0ABN7V619_GIGMA</name>
<keyword evidence="3" id="KW-0862">Zinc</keyword>
<accession>A0ABN7V619</accession>
<keyword evidence="2 4" id="KW-0863">Zinc-finger</keyword>
<dbReference type="InterPro" id="IPR003656">
    <property type="entry name" value="Znf_BED"/>
</dbReference>
<dbReference type="PROSITE" id="PS50808">
    <property type="entry name" value="ZF_BED"/>
    <property type="match status" value="1"/>
</dbReference>
<dbReference type="EMBL" id="CAJVQB010009138">
    <property type="protein sequence ID" value="CAG8727105.1"/>
    <property type="molecule type" value="Genomic_DNA"/>
</dbReference>
<keyword evidence="1" id="KW-0479">Metal-binding</keyword>
<feature type="non-terminal residue" evidence="6">
    <location>
        <position position="1"/>
    </location>
</feature>
<evidence type="ECO:0000313" key="7">
    <source>
        <dbReference type="Proteomes" id="UP000789901"/>
    </source>
</evidence>
<reference evidence="6 7" key="1">
    <citation type="submission" date="2021-06" db="EMBL/GenBank/DDBJ databases">
        <authorList>
            <person name="Kallberg Y."/>
            <person name="Tangrot J."/>
            <person name="Rosling A."/>
        </authorList>
    </citation>
    <scope>NUCLEOTIDE SEQUENCE [LARGE SCALE GENOMIC DNA]</scope>
    <source>
        <strain evidence="6 7">120-4 pot B 10/14</strain>
    </source>
</reference>
<evidence type="ECO:0000256" key="4">
    <source>
        <dbReference type="PROSITE-ProRule" id="PRU00027"/>
    </source>
</evidence>
<keyword evidence="7" id="KW-1185">Reference proteome</keyword>